<name>A0ABV1NUQ1_9ACTN</name>
<dbReference type="EC" id="5.2.1.8" evidence="6"/>
<evidence type="ECO:0000313" key="10">
    <source>
        <dbReference type="Proteomes" id="UP001482520"/>
    </source>
</evidence>
<gene>
    <name evidence="9" type="ORF">V6R90_02985</name>
</gene>
<dbReference type="PANTHER" id="PTHR43811:SF19">
    <property type="entry name" value="39 KDA FK506-BINDING NUCLEAR PROTEIN"/>
    <property type="match status" value="1"/>
</dbReference>
<keyword evidence="4 5" id="KW-0413">Isomerase</keyword>
<dbReference type="PANTHER" id="PTHR43811">
    <property type="entry name" value="FKBP-TYPE PEPTIDYL-PROLYL CIS-TRANS ISOMERASE FKPA"/>
    <property type="match status" value="1"/>
</dbReference>
<comment type="caution">
    <text evidence="9">The sequence shown here is derived from an EMBL/GenBank/DDBJ whole genome shotgun (WGS) entry which is preliminary data.</text>
</comment>
<evidence type="ECO:0000259" key="8">
    <source>
        <dbReference type="PROSITE" id="PS50059"/>
    </source>
</evidence>
<evidence type="ECO:0000256" key="3">
    <source>
        <dbReference type="ARBA" id="ARBA00023110"/>
    </source>
</evidence>
<feature type="signal peptide" evidence="7">
    <location>
        <begin position="1"/>
        <end position="24"/>
    </location>
</feature>
<proteinExistence type="inferred from homology"/>
<evidence type="ECO:0000256" key="2">
    <source>
        <dbReference type="ARBA" id="ARBA00006577"/>
    </source>
</evidence>
<feature type="chain" id="PRO_5045807157" description="Peptidyl-prolyl cis-trans isomerase" evidence="7">
    <location>
        <begin position="25"/>
        <end position="318"/>
    </location>
</feature>
<evidence type="ECO:0000313" key="9">
    <source>
        <dbReference type="EMBL" id="MEQ7846228.1"/>
    </source>
</evidence>
<dbReference type="RefSeq" id="WP_349803748.1">
    <property type="nucleotide sequence ID" value="NZ_JBEGDP010000002.1"/>
</dbReference>
<evidence type="ECO:0000256" key="6">
    <source>
        <dbReference type="RuleBase" id="RU003915"/>
    </source>
</evidence>
<keyword evidence="7" id="KW-0732">Signal</keyword>
<protein>
    <recommendedName>
        <fullName evidence="6">Peptidyl-prolyl cis-trans isomerase</fullName>
        <ecNumber evidence="6">5.2.1.8</ecNumber>
    </recommendedName>
</protein>
<dbReference type="InterPro" id="IPR046357">
    <property type="entry name" value="PPIase_dom_sf"/>
</dbReference>
<comment type="catalytic activity">
    <reaction evidence="1 5 6">
        <text>[protein]-peptidylproline (omega=180) = [protein]-peptidylproline (omega=0)</text>
        <dbReference type="Rhea" id="RHEA:16237"/>
        <dbReference type="Rhea" id="RHEA-COMP:10747"/>
        <dbReference type="Rhea" id="RHEA-COMP:10748"/>
        <dbReference type="ChEBI" id="CHEBI:83833"/>
        <dbReference type="ChEBI" id="CHEBI:83834"/>
        <dbReference type="EC" id="5.2.1.8"/>
    </reaction>
</comment>
<dbReference type="PROSITE" id="PS50059">
    <property type="entry name" value="FKBP_PPIASE"/>
    <property type="match status" value="1"/>
</dbReference>
<dbReference type="Gene3D" id="3.10.50.40">
    <property type="match status" value="2"/>
</dbReference>
<feature type="domain" description="PPIase FKBP-type" evidence="8">
    <location>
        <begin position="230"/>
        <end position="318"/>
    </location>
</feature>
<keyword evidence="10" id="KW-1185">Reference proteome</keyword>
<dbReference type="PROSITE" id="PS51257">
    <property type="entry name" value="PROKAR_LIPOPROTEIN"/>
    <property type="match status" value="1"/>
</dbReference>
<dbReference type="Proteomes" id="UP001482520">
    <property type="component" value="Unassembled WGS sequence"/>
</dbReference>
<organism evidence="9 10">
    <name type="scientific">Nocardioides kribbensis</name>
    <dbReference type="NCBI Taxonomy" id="305517"/>
    <lineage>
        <taxon>Bacteria</taxon>
        <taxon>Bacillati</taxon>
        <taxon>Actinomycetota</taxon>
        <taxon>Actinomycetes</taxon>
        <taxon>Propionibacteriales</taxon>
        <taxon>Nocardioidaceae</taxon>
        <taxon>Nocardioides</taxon>
    </lineage>
</organism>
<dbReference type="Pfam" id="PF00254">
    <property type="entry name" value="FKBP_C"/>
    <property type="match status" value="1"/>
</dbReference>
<comment type="similarity">
    <text evidence="2 6">Belongs to the FKBP-type PPIase family.</text>
</comment>
<evidence type="ECO:0000256" key="4">
    <source>
        <dbReference type="ARBA" id="ARBA00023235"/>
    </source>
</evidence>
<reference evidence="9 10" key="1">
    <citation type="submission" date="2024-02" db="EMBL/GenBank/DDBJ databases">
        <title>Full genome sequence of Nocardioides kribbensis.</title>
        <authorList>
            <person name="Poletto B.L."/>
            <person name="Silva G."/>
            <person name="Galante D."/>
            <person name="Campos K.R."/>
            <person name="Santos M.B.N."/>
            <person name="Sacchi C.T."/>
        </authorList>
    </citation>
    <scope>NUCLEOTIDE SEQUENCE [LARGE SCALE GENOMIC DNA]</scope>
    <source>
        <strain evidence="9 10">O4R</strain>
    </source>
</reference>
<evidence type="ECO:0000256" key="7">
    <source>
        <dbReference type="SAM" id="SignalP"/>
    </source>
</evidence>
<accession>A0ABV1NUQ1</accession>
<evidence type="ECO:0000256" key="5">
    <source>
        <dbReference type="PROSITE-ProRule" id="PRU00277"/>
    </source>
</evidence>
<dbReference type="SUPFAM" id="SSF54534">
    <property type="entry name" value="FKBP-like"/>
    <property type="match status" value="2"/>
</dbReference>
<keyword evidence="3 5" id="KW-0697">Rotamase</keyword>
<evidence type="ECO:0000256" key="1">
    <source>
        <dbReference type="ARBA" id="ARBA00000971"/>
    </source>
</evidence>
<sequence length="318" mass="33264">MSRHLRRPLAVLLPLLLAPTLVSCGEEVGAQGETSEGLSALSIEGDVGTDPDVTWSSAMSFDADADPEVETLVEGDGPEVTAEDTVLVNYWVGNGYTESQSFSTYTDDGAPQALDLSAEDLVPVFTDPLVGQTVGSRVAVAFNAEEPFGGAGSPALGIGNQDPVVIVFDIMGPYDVSEPYETEGAAWTPDLVLDEDGNPEAMRFKGRPRPTGELRSQTLVEGDGPALTADDTVQVKYLGQVYAKAKPFDGNYDKPDVLTSPLSGLVEGWAQGLEGVPVGSRVVLAIPPELGYGAEGNPDAGIKGTDTIYFLIDIVGAG</sequence>
<dbReference type="EMBL" id="JBEGDP010000002">
    <property type="protein sequence ID" value="MEQ7846228.1"/>
    <property type="molecule type" value="Genomic_DNA"/>
</dbReference>
<dbReference type="InterPro" id="IPR001179">
    <property type="entry name" value="PPIase_FKBP_dom"/>
</dbReference>
<dbReference type="GO" id="GO:0003755">
    <property type="term" value="F:peptidyl-prolyl cis-trans isomerase activity"/>
    <property type="evidence" value="ECO:0007669"/>
    <property type="project" value="UniProtKB-EC"/>
</dbReference>